<organism evidence="5 6">
    <name type="scientific">Dioscorea zingiberensis</name>
    <dbReference type="NCBI Taxonomy" id="325984"/>
    <lineage>
        <taxon>Eukaryota</taxon>
        <taxon>Viridiplantae</taxon>
        <taxon>Streptophyta</taxon>
        <taxon>Embryophyta</taxon>
        <taxon>Tracheophyta</taxon>
        <taxon>Spermatophyta</taxon>
        <taxon>Magnoliopsida</taxon>
        <taxon>Liliopsida</taxon>
        <taxon>Dioscoreales</taxon>
        <taxon>Dioscoreaceae</taxon>
        <taxon>Dioscorea</taxon>
    </lineage>
</organism>
<dbReference type="SUPFAM" id="SSF46689">
    <property type="entry name" value="Homeodomain-like"/>
    <property type="match status" value="1"/>
</dbReference>
<comment type="caution">
    <text evidence="5">The sequence shown here is derived from an EMBL/GenBank/DDBJ whole genome shotgun (WGS) entry which is preliminary data.</text>
</comment>
<dbReference type="PROSITE" id="PS50090">
    <property type="entry name" value="MYB_LIKE"/>
    <property type="match status" value="1"/>
</dbReference>
<dbReference type="InterPro" id="IPR001005">
    <property type="entry name" value="SANT/Myb"/>
</dbReference>
<feature type="region of interest" description="Disordered" evidence="2">
    <location>
        <begin position="356"/>
        <end position="375"/>
    </location>
</feature>
<feature type="compositionally biased region" description="Basic and acidic residues" evidence="2">
    <location>
        <begin position="79"/>
        <end position="96"/>
    </location>
</feature>
<dbReference type="AlphaFoldDB" id="A0A9D5BX91"/>
<feature type="region of interest" description="Disordered" evidence="2">
    <location>
        <begin position="62"/>
        <end position="102"/>
    </location>
</feature>
<keyword evidence="1" id="KW-0238">DNA-binding</keyword>
<dbReference type="EMBL" id="JAGGNH010000010">
    <property type="protein sequence ID" value="KAJ0962428.1"/>
    <property type="molecule type" value="Genomic_DNA"/>
</dbReference>
<evidence type="ECO:0000313" key="5">
    <source>
        <dbReference type="EMBL" id="KAJ0962428.1"/>
    </source>
</evidence>
<dbReference type="Proteomes" id="UP001085076">
    <property type="component" value="Miscellaneous, Linkage group lg10"/>
</dbReference>
<feature type="compositionally biased region" description="Polar residues" evidence="2">
    <location>
        <begin position="362"/>
        <end position="375"/>
    </location>
</feature>
<accession>A0A9D5BX91</accession>
<evidence type="ECO:0000256" key="1">
    <source>
        <dbReference type="ARBA" id="ARBA00023125"/>
    </source>
</evidence>
<evidence type="ECO:0000313" key="6">
    <source>
        <dbReference type="Proteomes" id="UP001085076"/>
    </source>
</evidence>
<feature type="domain" description="HTH myb-type" evidence="4">
    <location>
        <begin position="406"/>
        <end position="464"/>
    </location>
</feature>
<evidence type="ECO:0000259" key="4">
    <source>
        <dbReference type="PROSITE" id="PS51294"/>
    </source>
</evidence>
<protein>
    <submittedName>
        <fullName evidence="5">Uncharacterized protein</fullName>
    </submittedName>
</protein>
<dbReference type="PROSITE" id="PS51294">
    <property type="entry name" value="HTH_MYB"/>
    <property type="match status" value="1"/>
</dbReference>
<dbReference type="PANTHER" id="PTHR21717:SF70">
    <property type="entry name" value="TELOMERE REPEAT-BINDING PROTEIN 2-RELATED"/>
    <property type="match status" value="1"/>
</dbReference>
<dbReference type="OrthoDB" id="2020981at2759"/>
<dbReference type="CDD" id="cd11660">
    <property type="entry name" value="SANT_TRF"/>
    <property type="match status" value="1"/>
</dbReference>
<feature type="domain" description="Myb-like" evidence="3">
    <location>
        <begin position="405"/>
        <end position="460"/>
    </location>
</feature>
<evidence type="ECO:0000256" key="2">
    <source>
        <dbReference type="SAM" id="MobiDB-lite"/>
    </source>
</evidence>
<dbReference type="PANTHER" id="PTHR21717">
    <property type="entry name" value="TELOMERIC REPEAT BINDING PROTEIN"/>
    <property type="match status" value="1"/>
</dbReference>
<evidence type="ECO:0000259" key="3">
    <source>
        <dbReference type="PROSITE" id="PS50090"/>
    </source>
</evidence>
<reference evidence="5" key="1">
    <citation type="submission" date="2021-03" db="EMBL/GenBank/DDBJ databases">
        <authorList>
            <person name="Li Z."/>
            <person name="Yang C."/>
        </authorList>
    </citation>
    <scope>NUCLEOTIDE SEQUENCE</scope>
    <source>
        <strain evidence="5">Dzin_1.0</strain>
        <tissue evidence="5">Leaf</tissue>
    </source>
</reference>
<dbReference type="InterPro" id="IPR017930">
    <property type="entry name" value="Myb_dom"/>
</dbReference>
<dbReference type="SMART" id="SM00717">
    <property type="entry name" value="SANT"/>
    <property type="match status" value="1"/>
</dbReference>
<gene>
    <name evidence="5" type="ORF">J5N97_030256</name>
</gene>
<sequence>MVLQKRLDYGSCGYPVPVMPRVPKSARGKRSVRKKAEESQMCAFDLLAAVAGNLLVEAENFSTPNKSTETPCIASPEDTTAKSEERNTEKPVKAEPYDQGSCNKSTLVSEVSVQRPRSCQIKQQSYSPKATLSEHVPVFMKNEGFGKDGCSGHSIVDGHNRVSGGSPGLVSWKCSSEKIFPSSAESSEGNGDHQTKARVQIGKWKLGNLVDNNAHNHGTCNLEDPMELDVKPPVFISSDSSVEAPFYGDHNACGVASPKLRNAVVDRDDDENLSRNTHPSIMTYRAARLRRIGNRRIRKLLASRYWKATPTSKGGELCNSGKEPKPLSRIAAIIPPPTSDPRPFDATIEPPLTFVDPESDSIHSPTSESLQDKASNSRALVSIPAVDVEALAVVPLHKSKRAELVQRRIRRPFTISEVEALVQAVEKLGTGRWRDVKVRAFDNAKHRTYVDLKDKWKTLVHTAKISPHQRRGEPVPQELLDRVLSAHAYWSQQQAKLQVKPSPA</sequence>
<keyword evidence="6" id="KW-1185">Reference proteome</keyword>
<dbReference type="InterPro" id="IPR009057">
    <property type="entry name" value="Homeodomain-like_sf"/>
</dbReference>
<reference evidence="5" key="2">
    <citation type="journal article" date="2022" name="Hortic Res">
        <title>The genome of Dioscorea zingiberensis sheds light on the biosynthesis, origin and evolution of the medicinally important diosgenin saponins.</title>
        <authorList>
            <person name="Li Y."/>
            <person name="Tan C."/>
            <person name="Li Z."/>
            <person name="Guo J."/>
            <person name="Li S."/>
            <person name="Chen X."/>
            <person name="Wang C."/>
            <person name="Dai X."/>
            <person name="Yang H."/>
            <person name="Song W."/>
            <person name="Hou L."/>
            <person name="Xu J."/>
            <person name="Tong Z."/>
            <person name="Xu A."/>
            <person name="Yuan X."/>
            <person name="Wang W."/>
            <person name="Yang Q."/>
            <person name="Chen L."/>
            <person name="Sun Z."/>
            <person name="Wang K."/>
            <person name="Pan B."/>
            <person name="Chen J."/>
            <person name="Bao Y."/>
            <person name="Liu F."/>
            <person name="Qi X."/>
            <person name="Gang D.R."/>
            <person name="Wen J."/>
            <person name="Li J."/>
        </authorList>
    </citation>
    <scope>NUCLEOTIDE SEQUENCE</scope>
    <source>
        <strain evidence="5">Dzin_1.0</strain>
    </source>
</reference>
<proteinExistence type="predicted"/>
<dbReference type="Gene3D" id="1.10.246.220">
    <property type="match status" value="1"/>
</dbReference>
<dbReference type="GO" id="GO:0042162">
    <property type="term" value="F:telomeric DNA binding"/>
    <property type="evidence" value="ECO:0007669"/>
    <property type="project" value="UniProtKB-ARBA"/>
</dbReference>
<dbReference type="InterPro" id="IPR031105">
    <property type="entry name" value="TRP_plant"/>
</dbReference>
<name>A0A9D5BX91_9LILI</name>